<comment type="subcellular location">
    <subcellularLocation>
        <location evidence="1">Cytoplasm</location>
    </subcellularLocation>
</comment>
<evidence type="ECO:0000256" key="2">
    <source>
        <dbReference type="ARBA" id="ARBA00007599"/>
    </source>
</evidence>
<keyword evidence="4" id="KW-0963">Cytoplasm</keyword>
<dbReference type="Gene3D" id="3.40.50.300">
    <property type="entry name" value="P-loop containing nucleotide triphosphate hydrolases"/>
    <property type="match status" value="1"/>
</dbReference>
<keyword evidence="11" id="KW-0808">Transferase</keyword>
<protein>
    <recommendedName>
        <fullName evidence="3">tRNA threonylcarbamoyladenosine biosynthesis protein TsaE</fullName>
    </recommendedName>
    <alternativeName>
        <fullName evidence="10">t(6)A37 threonylcarbamoyladenosine biosynthesis protein TsaE</fullName>
    </alternativeName>
</protein>
<name>A0A6I4HZS6_9SPHI</name>
<dbReference type="NCBIfam" id="TIGR00150">
    <property type="entry name" value="T6A_YjeE"/>
    <property type="match status" value="1"/>
</dbReference>
<keyword evidence="9" id="KW-0460">Magnesium</keyword>
<dbReference type="AlphaFoldDB" id="A0A6I4HZS6"/>
<dbReference type="EMBL" id="CP066775">
    <property type="protein sequence ID" value="QQL48845.1"/>
    <property type="molecule type" value="Genomic_DNA"/>
</dbReference>
<dbReference type="GO" id="GO:0005524">
    <property type="term" value="F:ATP binding"/>
    <property type="evidence" value="ECO:0007669"/>
    <property type="project" value="UniProtKB-KW"/>
</dbReference>
<sequence length="143" mass="16231">MNQASLRLTLNSLTDLPSAAQEIVAFAGSARILLFYGEMGAGKTTLITRLCKVLGVKEDVSSPTFSIVNQYRGKESDIYHFDFYRLKNQNEALDMGYEEYFYSDAWCLVEWPEKINGLLPQHYVKVRISATGQSSREIIVQHI</sequence>
<keyword evidence="5" id="KW-0819">tRNA processing</keyword>
<evidence type="ECO:0000256" key="6">
    <source>
        <dbReference type="ARBA" id="ARBA00022723"/>
    </source>
</evidence>
<evidence type="ECO:0000313" key="11">
    <source>
        <dbReference type="EMBL" id="QQL48845.1"/>
    </source>
</evidence>
<dbReference type="GO" id="GO:0005737">
    <property type="term" value="C:cytoplasm"/>
    <property type="evidence" value="ECO:0007669"/>
    <property type="project" value="UniProtKB-SubCell"/>
</dbReference>
<accession>A0A6I4HZS6</accession>
<dbReference type="KEGG" id="mgik:GO620_011715"/>
<evidence type="ECO:0000313" key="12">
    <source>
        <dbReference type="Proteomes" id="UP000429232"/>
    </source>
</evidence>
<dbReference type="Proteomes" id="UP000429232">
    <property type="component" value="Chromosome"/>
</dbReference>
<keyword evidence="8" id="KW-0067">ATP-binding</keyword>
<dbReference type="SUPFAM" id="SSF52540">
    <property type="entry name" value="P-loop containing nucleoside triphosphate hydrolases"/>
    <property type="match status" value="1"/>
</dbReference>
<dbReference type="Pfam" id="PF02367">
    <property type="entry name" value="TsaE"/>
    <property type="match status" value="1"/>
</dbReference>
<evidence type="ECO:0000256" key="8">
    <source>
        <dbReference type="ARBA" id="ARBA00022840"/>
    </source>
</evidence>
<dbReference type="RefSeq" id="WP_157525545.1">
    <property type="nucleotide sequence ID" value="NZ_CP066775.1"/>
</dbReference>
<keyword evidence="6" id="KW-0479">Metal-binding</keyword>
<evidence type="ECO:0000256" key="1">
    <source>
        <dbReference type="ARBA" id="ARBA00004496"/>
    </source>
</evidence>
<dbReference type="InterPro" id="IPR003442">
    <property type="entry name" value="T6A_TsaE"/>
</dbReference>
<keyword evidence="7" id="KW-0547">Nucleotide-binding</keyword>
<dbReference type="PANTHER" id="PTHR33540:SF2">
    <property type="entry name" value="TRNA THREONYLCARBAMOYLADENOSINE BIOSYNTHESIS PROTEIN TSAE"/>
    <property type="match status" value="1"/>
</dbReference>
<evidence type="ECO:0000256" key="5">
    <source>
        <dbReference type="ARBA" id="ARBA00022694"/>
    </source>
</evidence>
<evidence type="ECO:0000256" key="9">
    <source>
        <dbReference type="ARBA" id="ARBA00022842"/>
    </source>
</evidence>
<organism evidence="11 12">
    <name type="scientific">Mucilaginibacter ginkgonis</name>
    <dbReference type="NCBI Taxonomy" id="2682091"/>
    <lineage>
        <taxon>Bacteria</taxon>
        <taxon>Pseudomonadati</taxon>
        <taxon>Bacteroidota</taxon>
        <taxon>Sphingobacteriia</taxon>
        <taxon>Sphingobacteriales</taxon>
        <taxon>Sphingobacteriaceae</taxon>
        <taxon>Mucilaginibacter</taxon>
    </lineage>
</organism>
<evidence type="ECO:0000256" key="10">
    <source>
        <dbReference type="ARBA" id="ARBA00032441"/>
    </source>
</evidence>
<keyword evidence="12" id="KW-1185">Reference proteome</keyword>
<proteinExistence type="inferred from homology"/>
<evidence type="ECO:0000256" key="4">
    <source>
        <dbReference type="ARBA" id="ARBA00022490"/>
    </source>
</evidence>
<evidence type="ECO:0000256" key="3">
    <source>
        <dbReference type="ARBA" id="ARBA00019010"/>
    </source>
</evidence>
<evidence type="ECO:0000256" key="7">
    <source>
        <dbReference type="ARBA" id="ARBA00022741"/>
    </source>
</evidence>
<dbReference type="PANTHER" id="PTHR33540">
    <property type="entry name" value="TRNA THREONYLCARBAMOYLADENOSINE BIOSYNTHESIS PROTEIN TSAE"/>
    <property type="match status" value="1"/>
</dbReference>
<comment type="similarity">
    <text evidence="2">Belongs to the TsaE family.</text>
</comment>
<dbReference type="InterPro" id="IPR027417">
    <property type="entry name" value="P-loop_NTPase"/>
</dbReference>
<dbReference type="GO" id="GO:0046872">
    <property type="term" value="F:metal ion binding"/>
    <property type="evidence" value="ECO:0007669"/>
    <property type="project" value="UniProtKB-KW"/>
</dbReference>
<dbReference type="GO" id="GO:0002949">
    <property type="term" value="P:tRNA threonylcarbamoyladenosine modification"/>
    <property type="evidence" value="ECO:0007669"/>
    <property type="project" value="InterPro"/>
</dbReference>
<reference evidence="11 12" key="1">
    <citation type="submission" date="2020-12" db="EMBL/GenBank/DDBJ databases">
        <title>HMF7856_wgs.fasta genome submission.</title>
        <authorList>
            <person name="Kang H."/>
            <person name="Kim H."/>
            <person name="Joh K."/>
        </authorList>
    </citation>
    <scope>NUCLEOTIDE SEQUENCE [LARGE SCALE GENOMIC DNA]</scope>
    <source>
        <strain evidence="11 12">HMF7856</strain>
    </source>
</reference>
<dbReference type="GO" id="GO:0016740">
    <property type="term" value="F:transferase activity"/>
    <property type="evidence" value="ECO:0007669"/>
    <property type="project" value="UniProtKB-KW"/>
</dbReference>
<gene>
    <name evidence="11" type="primary">tsaE</name>
    <name evidence="11" type="ORF">GO620_011715</name>
</gene>